<dbReference type="Pfam" id="PF04335">
    <property type="entry name" value="VirB8"/>
    <property type="match status" value="1"/>
</dbReference>
<name>A0A9D2HFF4_9BACT</name>
<protein>
    <submittedName>
        <fullName evidence="8">Type IV secretion system protein</fullName>
    </submittedName>
</protein>
<keyword evidence="3 6" id="KW-1133">Transmembrane helix</keyword>
<dbReference type="CDD" id="cd16425">
    <property type="entry name" value="TrbF"/>
    <property type="match status" value="1"/>
</dbReference>
<feature type="domain" description="Bacterial virulence protein VirB8" evidence="7">
    <location>
        <begin position="27"/>
        <end position="229"/>
    </location>
</feature>
<evidence type="ECO:0000256" key="4">
    <source>
        <dbReference type="ARBA" id="ARBA00023136"/>
    </source>
</evidence>
<evidence type="ECO:0000256" key="2">
    <source>
        <dbReference type="ARBA" id="ARBA00022692"/>
    </source>
</evidence>
<dbReference type="Proteomes" id="UP000824225">
    <property type="component" value="Unassembled WGS sequence"/>
</dbReference>
<evidence type="ECO:0000256" key="1">
    <source>
        <dbReference type="ARBA" id="ARBA00004167"/>
    </source>
</evidence>
<evidence type="ECO:0000259" key="7">
    <source>
        <dbReference type="Pfam" id="PF04335"/>
    </source>
</evidence>
<dbReference type="Gene3D" id="3.10.450.230">
    <property type="entry name" value="VirB8 protein"/>
    <property type="match status" value="1"/>
</dbReference>
<dbReference type="SUPFAM" id="SSF54427">
    <property type="entry name" value="NTF2-like"/>
    <property type="match status" value="1"/>
</dbReference>
<reference evidence="8" key="2">
    <citation type="submission" date="2021-04" db="EMBL/GenBank/DDBJ databases">
        <authorList>
            <person name="Gilroy R."/>
        </authorList>
    </citation>
    <scope>NUCLEOTIDE SEQUENCE</scope>
    <source>
        <strain evidence="8">CHK186-16707</strain>
    </source>
</reference>
<evidence type="ECO:0000256" key="5">
    <source>
        <dbReference type="SAM" id="MobiDB-lite"/>
    </source>
</evidence>
<feature type="transmembrane region" description="Helical" evidence="6">
    <location>
        <begin position="47"/>
        <end position="65"/>
    </location>
</feature>
<accession>A0A9D2HFF4</accession>
<evidence type="ECO:0000313" key="8">
    <source>
        <dbReference type="EMBL" id="HJA09186.1"/>
    </source>
</evidence>
<keyword evidence="4 6" id="KW-0472">Membrane</keyword>
<comment type="caution">
    <text evidence="8">The sequence shown here is derived from an EMBL/GenBank/DDBJ whole genome shotgun (WGS) entry which is preliminary data.</text>
</comment>
<organism evidence="8 9">
    <name type="scientific">Candidatus Mailhella merdigallinarum</name>
    <dbReference type="NCBI Taxonomy" id="2838658"/>
    <lineage>
        <taxon>Bacteria</taxon>
        <taxon>Pseudomonadati</taxon>
        <taxon>Thermodesulfobacteriota</taxon>
        <taxon>Desulfovibrionia</taxon>
        <taxon>Desulfovibrionales</taxon>
        <taxon>Desulfovibrionaceae</taxon>
        <taxon>Mailhella</taxon>
    </lineage>
</organism>
<evidence type="ECO:0000256" key="3">
    <source>
        <dbReference type="ARBA" id="ARBA00022989"/>
    </source>
</evidence>
<dbReference type="GO" id="GO:0016020">
    <property type="term" value="C:membrane"/>
    <property type="evidence" value="ECO:0007669"/>
    <property type="project" value="UniProtKB-SubCell"/>
</dbReference>
<dbReference type="InterPro" id="IPR007430">
    <property type="entry name" value="VirB8"/>
</dbReference>
<sequence length="236" mass="26459">MFFGKKKDKPDNSAAGKPAVDNPYLNGRQEWLERYGSYISRAQQWRFFALLALCALLLSGLGNVIQARKATVVPYFVSVDTLGRAEVTRIENPGAPPRALIQAELGNVVLNWRTVTADADLQRRMVQRLSMFTAGAARGVVQAYFQENNPYKRAADGKLVSVSLTGIPLPISQDSWRVEWTETTRDHSGTEQDRRKWQATMRLRFQAPSTDAQILTNPGGIYVTELNFSALLEEPR</sequence>
<keyword evidence="2 6" id="KW-0812">Transmembrane</keyword>
<feature type="region of interest" description="Disordered" evidence="5">
    <location>
        <begin position="1"/>
        <end position="21"/>
    </location>
</feature>
<dbReference type="InterPro" id="IPR035658">
    <property type="entry name" value="TrbF"/>
</dbReference>
<evidence type="ECO:0000313" key="9">
    <source>
        <dbReference type="Proteomes" id="UP000824225"/>
    </source>
</evidence>
<gene>
    <name evidence="8" type="ORF">H9962_08375</name>
</gene>
<dbReference type="EMBL" id="DXAN01000026">
    <property type="protein sequence ID" value="HJA09186.1"/>
    <property type="molecule type" value="Genomic_DNA"/>
</dbReference>
<evidence type="ECO:0000256" key="6">
    <source>
        <dbReference type="SAM" id="Phobius"/>
    </source>
</evidence>
<dbReference type="AlphaFoldDB" id="A0A9D2HFF4"/>
<comment type="subcellular location">
    <subcellularLocation>
        <location evidence="1">Membrane</location>
        <topology evidence="1">Single-pass membrane protein</topology>
    </subcellularLocation>
</comment>
<reference evidence="8" key="1">
    <citation type="journal article" date="2021" name="PeerJ">
        <title>Extensive microbial diversity within the chicken gut microbiome revealed by metagenomics and culture.</title>
        <authorList>
            <person name="Gilroy R."/>
            <person name="Ravi A."/>
            <person name="Getino M."/>
            <person name="Pursley I."/>
            <person name="Horton D.L."/>
            <person name="Alikhan N.F."/>
            <person name="Baker D."/>
            <person name="Gharbi K."/>
            <person name="Hall N."/>
            <person name="Watson M."/>
            <person name="Adriaenssens E.M."/>
            <person name="Foster-Nyarko E."/>
            <person name="Jarju S."/>
            <person name="Secka A."/>
            <person name="Antonio M."/>
            <person name="Oren A."/>
            <person name="Chaudhuri R.R."/>
            <person name="La Ragione R."/>
            <person name="Hildebrand F."/>
            <person name="Pallen M.J."/>
        </authorList>
    </citation>
    <scope>NUCLEOTIDE SEQUENCE</scope>
    <source>
        <strain evidence="8">CHK186-16707</strain>
    </source>
</reference>
<proteinExistence type="predicted"/>
<dbReference type="InterPro" id="IPR032710">
    <property type="entry name" value="NTF2-like_dom_sf"/>
</dbReference>